<protein>
    <submittedName>
        <fullName evidence="2">Uncharacterized protein</fullName>
    </submittedName>
</protein>
<name>A0A6A7B6U3_9PLEO</name>
<accession>A0A6A7B6U3</accession>
<feature type="region of interest" description="Disordered" evidence="1">
    <location>
        <begin position="279"/>
        <end position="298"/>
    </location>
</feature>
<reference evidence="2" key="1">
    <citation type="submission" date="2020-01" db="EMBL/GenBank/DDBJ databases">
        <authorList>
            <consortium name="DOE Joint Genome Institute"/>
            <person name="Haridas S."/>
            <person name="Albert R."/>
            <person name="Binder M."/>
            <person name="Bloem J."/>
            <person name="Labutti K."/>
            <person name="Salamov A."/>
            <person name="Andreopoulos B."/>
            <person name="Baker S.E."/>
            <person name="Barry K."/>
            <person name="Bills G."/>
            <person name="Bluhm B.H."/>
            <person name="Cannon C."/>
            <person name="Castanera R."/>
            <person name="Culley D.E."/>
            <person name="Daum C."/>
            <person name="Ezra D."/>
            <person name="Gonzalez J.B."/>
            <person name="Henrissat B."/>
            <person name="Kuo A."/>
            <person name="Liang C."/>
            <person name="Lipzen A."/>
            <person name="Lutzoni F."/>
            <person name="Magnuson J."/>
            <person name="Mondo S."/>
            <person name="Nolan M."/>
            <person name="Ohm R."/>
            <person name="Pangilinan J."/>
            <person name="Park H.-J."/>
            <person name="Ramirez L."/>
            <person name="Alfaro M."/>
            <person name="Sun H."/>
            <person name="Tritt A."/>
            <person name="Yoshinaga Y."/>
            <person name="Zwiers L.-H."/>
            <person name="Turgeon B.G."/>
            <person name="Goodwin S.B."/>
            <person name="Spatafora J.W."/>
            <person name="Crous P.W."/>
            <person name="Grigoriev I.V."/>
        </authorList>
    </citation>
    <scope>NUCLEOTIDE SEQUENCE</scope>
    <source>
        <strain evidence="2">IPT5</strain>
    </source>
</reference>
<keyword evidence="3" id="KW-1185">Reference proteome</keyword>
<evidence type="ECO:0000313" key="2">
    <source>
        <dbReference type="EMBL" id="KAF2851004.1"/>
    </source>
</evidence>
<dbReference type="AlphaFoldDB" id="A0A6A7B6U3"/>
<dbReference type="OrthoDB" id="3788377at2759"/>
<evidence type="ECO:0000256" key="1">
    <source>
        <dbReference type="SAM" id="MobiDB-lite"/>
    </source>
</evidence>
<feature type="compositionally biased region" description="Basic and acidic residues" evidence="1">
    <location>
        <begin position="73"/>
        <end position="92"/>
    </location>
</feature>
<evidence type="ECO:0000313" key="3">
    <source>
        <dbReference type="Proteomes" id="UP000799423"/>
    </source>
</evidence>
<organism evidence="2 3">
    <name type="scientific">Plenodomus tracheiphilus IPT5</name>
    <dbReference type="NCBI Taxonomy" id="1408161"/>
    <lineage>
        <taxon>Eukaryota</taxon>
        <taxon>Fungi</taxon>
        <taxon>Dikarya</taxon>
        <taxon>Ascomycota</taxon>
        <taxon>Pezizomycotina</taxon>
        <taxon>Dothideomycetes</taxon>
        <taxon>Pleosporomycetidae</taxon>
        <taxon>Pleosporales</taxon>
        <taxon>Pleosporineae</taxon>
        <taxon>Leptosphaeriaceae</taxon>
        <taxon>Plenodomus</taxon>
    </lineage>
</organism>
<feature type="region of interest" description="Disordered" evidence="1">
    <location>
        <begin position="40"/>
        <end position="164"/>
    </location>
</feature>
<feature type="compositionally biased region" description="Polar residues" evidence="1">
    <location>
        <begin position="1"/>
        <end position="10"/>
    </location>
</feature>
<sequence>MSSSPRSDLVQQQQGGSGSPQEDFCPVHMLEGLDCTLWSIDAHPRPSMGPGSYRSPPATSSIRAPLECNSMSPRDHQMDYRSKTSPDADARRPLSQAHRHSSLPPAHHQVAGSLPDASPSTLRSRREMYQHGADQAIVESRPCSSRARNVGKSAPADHAKNRYPSRASSALLRNSQPVHRVKLDGAAPRYFPVVSHQNERLTPTGSDFVLFPQGDTPAVPRSRQAGAPPHHPGMKQSLEARYTMTPLASARYPSDVWCTMTQDSKASESSQQGTEEILLLDPVQTSGPPPTPRSKRLPTPELCDLEESAFCYCFVCDAVEHTCKQCGMEVDSSSC</sequence>
<feature type="region of interest" description="Disordered" evidence="1">
    <location>
        <begin position="1"/>
        <end position="25"/>
    </location>
</feature>
<proteinExistence type="predicted"/>
<gene>
    <name evidence="2" type="ORF">T440DRAFT_77049</name>
</gene>
<dbReference type="Proteomes" id="UP000799423">
    <property type="component" value="Unassembled WGS sequence"/>
</dbReference>
<dbReference type="EMBL" id="MU006304">
    <property type="protein sequence ID" value="KAF2851004.1"/>
    <property type="molecule type" value="Genomic_DNA"/>
</dbReference>